<dbReference type="PANTHER" id="PTHR12822:SF2">
    <property type="entry name" value="PROTEIN YIPF"/>
    <property type="match status" value="1"/>
</dbReference>
<keyword evidence="3 6" id="KW-0812">Transmembrane</keyword>
<dbReference type="Pfam" id="PF04893">
    <property type="entry name" value="Yip1"/>
    <property type="match status" value="1"/>
</dbReference>
<evidence type="ECO:0000313" key="10">
    <source>
        <dbReference type="Proteomes" id="UP001158576"/>
    </source>
</evidence>
<feature type="transmembrane region" description="Helical" evidence="6">
    <location>
        <begin position="132"/>
        <end position="151"/>
    </location>
</feature>
<feature type="compositionally biased region" description="Basic and acidic residues" evidence="7">
    <location>
        <begin position="318"/>
        <end position="329"/>
    </location>
</feature>
<dbReference type="PANTHER" id="PTHR12822">
    <property type="entry name" value="PROTEIN YIPF"/>
    <property type="match status" value="1"/>
</dbReference>
<feature type="transmembrane region" description="Helical" evidence="6">
    <location>
        <begin position="99"/>
        <end position="120"/>
    </location>
</feature>
<feature type="transmembrane region" description="Helical" evidence="6">
    <location>
        <begin position="55"/>
        <end position="79"/>
    </location>
</feature>
<accession>A0ABN7SM43</accession>
<dbReference type="InterPro" id="IPR006977">
    <property type="entry name" value="Yip1_dom"/>
</dbReference>
<feature type="transmembrane region" description="Helical" evidence="6">
    <location>
        <begin position="190"/>
        <end position="212"/>
    </location>
</feature>
<protein>
    <recommendedName>
        <fullName evidence="6">Protein YIPF</fullName>
    </recommendedName>
</protein>
<dbReference type="Proteomes" id="UP001158576">
    <property type="component" value="Chromosome 1"/>
</dbReference>
<evidence type="ECO:0000256" key="7">
    <source>
        <dbReference type="SAM" id="MobiDB-lite"/>
    </source>
</evidence>
<sequence length="360" mass="39307">MPGAQPSKKTYPSLFSISFYQKCWDVTTNEVRLRVKSAMMPREDFLKNLRGKPDLYGPFWVAVTLCFSTAICGNLANFVQNKGDPAYVYAPEFERVTSAASAIFGYVFVFPMFLSVVMYYSKIMTGFSAVELLTAYGYSLSIFIPISFFWIIPVEFIRWLLVIFASVVSGAVVGLPIYNGLKAVTNKQKAYAVLALAVVANLGLSVGFKMYFFEAPLNPSGFVPPVQPPVEIQQQPVVPENPVEVEEVAPIVDEAPAVENPVVPEVPEPVEPQAVESVEESKEVAEPELVAQEQVQDAPEAVEAPEAPVEAPVVDAEEAAREEHVEEVLHQLPRVASPVQAAAEEPAQVPEVQAPEGAEG</sequence>
<evidence type="ECO:0000256" key="1">
    <source>
        <dbReference type="ARBA" id="ARBA00004141"/>
    </source>
</evidence>
<comment type="subcellular location">
    <subcellularLocation>
        <location evidence="6">Golgi apparatus membrane</location>
        <topology evidence="6">Multi-pass membrane protein</topology>
    </subcellularLocation>
    <subcellularLocation>
        <location evidence="1">Membrane</location>
        <topology evidence="1">Multi-pass membrane protein</topology>
    </subcellularLocation>
</comment>
<organism evidence="9 10">
    <name type="scientific">Oikopleura dioica</name>
    <name type="common">Tunicate</name>
    <dbReference type="NCBI Taxonomy" id="34765"/>
    <lineage>
        <taxon>Eukaryota</taxon>
        <taxon>Metazoa</taxon>
        <taxon>Chordata</taxon>
        <taxon>Tunicata</taxon>
        <taxon>Appendicularia</taxon>
        <taxon>Copelata</taxon>
        <taxon>Oikopleuridae</taxon>
        <taxon>Oikopleura</taxon>
    </lineage>
</organism>
<evidence type="ECO:0000256" key="4">
    <source>
        <dbReference type="ARBA" id="ARBA00022989"/>
    </source>
</evidence>
<proteinExistence type="inferred from homology"/>
<dbReference type="InterPro" id="IPR039765">
    <property type="entry name" value="Yip5/YIPF1/YIPF2"/>
</dbReference>
<name>A0ABN7SM43_OIKDI</name>
<evidence type="ECO:0000313" key="9">
    <source>
        <dbReference type="EMBL" id="CAG5104291.1"/>
    </source>
</evidence>
<feature type="compositionally biased region" description="Low complexity" evidence="7">
    <location>
        <begin position="335"/>
        <end position="360"/>
    </location>
</feature>
<feature type="transmembrane region" description="Helical" evidence="6">
    <location>
        <begin position="157"/>
        <end position="178"/>
    </location>
</feature>
<evidence type="ECO:0000256" key="3">
    <source>
        <dbReference type="ARBA" id="ARBA00022692"/>
    </source>
</evidence>
<reference evidence="9 10" key="1">
    <citation type="submission" date="2021-04" db="EMBL/GenBank/DDBJ databases">
        <authorList>
            <person name="Bliznina A."/>
        </authorList>
    </citation>
    <scope>NUCLEOTIDE SEQUENCE [LARGE SCALE GENOMIC DNA]</scope>
</reference>
<keyword evidence="10" id="KW-1185">Reference proteome</keyword>
<feature type="compositionally biased region" description="Low complexity" evidence="7">
    <location>
        <begin position="298"/>
        <end position="314"/>
    </location>
</feature>
<keyword evidence="5 6" id="KW-0472">Membrane</keyword>
<evidence type="ECO:0000259" key="8">
    <source>
        <dbReference type="Pfam" id="PF04893"/>
    </source>
</evidence>
<keyword evidence="4 6" id="KW-1133">Transmembrane helix</keyword>
<evidence type="ECO:0000256" key="6">
    <source>
        <dbReference type="RuleBase" id="RU361264"/>
    </source>
</evidence>
<comment type="similarity">
    <text evidence="2 6">Belongs to the YIP1 family.</text>
</comment>
<gene>
    <name evidence="9" type="ORF">OKIOD_LOCUS9946</name>
</gene>
<dbReference type="EMBL" id="OU015566">
    <property type="protein sequence ID" value="CAG5104291.1"/>
    <property type="molecule type" value="Genomic_DNA"/>
</dbReference>
<feature type="domain" description="Yip1" evidence="8">
    <location>
        <begin position="41"/>
        <end position="203"/>
    </location>
</feature>
<evidence type="ECO:0000256" key="5">
    <source>
        <dbReference type="ARBA" id="ARBA00023136"/>
    </source>
</evidence>
<evidence type="ECO:0000256" key="2">
    <source>
        <dbReference type="ARBA" id="ARBA00010596"/>
    </source>
</evidence>
<feature type="region of interest" description="Disordered" evidence="7">
    <location>
        <begin position="260"/>
        <end position="360"/>
    </location>
</feature>